<dbReference type="EMBL" id="BQXS01006122">
    <property type="protein sequence ID" value="GKT17684.1"/>
    <property type="molecule type" value="Genomic_DNA"/>
</dbReference>
<evidence type="ECO:0000313" key="1">
    <source>
        <dbReference type="EMBL" id="GKT17684.1"/>
    </source>
</evidence>
<accession>A0ABQ5JUJ8</accession>
<keyword evidence="2" id="KW-1185">Reference proteome</keyword>
<dbReference type="Proteomes" id="UP001057375">
    <property type="component" value="Unassembled WGS sequence"/>
</dbReference>
<organism evidence="1 2">
    <name type="scientific">Aduncisulcus paluster</name>
    <dbReference type="NCBI Taxonomy" id="2918883"/>
    <lineage>
        <taxon>Eukaryota</taxon>
        <taxon>Metamonada</taxon>
        <taxon>Carpediemonas-like organisms</taxon>
        <taxon>Aduncisulcus</taxon>
    </lineage>
</organism>
<reference evidence="1" key="1">
    <citation type="submission" date="2022-03" db="EMBL/GenBank/DDBJ databases">
        <title>Draft genome sequence of Aduncisulcus paluster, a free-living microaerophilic Fornicata.</title>
        <authorList>
            <person name="Yuyama I."/>
            <person name="Kume K."/>
            <person name="Tamura T."/>
            <person name="Inagaki Y."/>
            <person name="Hashimoto T."/>
        </authorList>
    </citation>
    <scope>NUCLEOTIDE SEQUENCE</scope>
    <source>
        <strain evidence="1">NY0171</strain>
    </source>
</reference>
<gene>
    <name evidence="1" type="ORF">ADUPG1_004213</name>
</gene>
<name>A0ABQ5JUJ8_9EUKA</name>
<sequence>MASTSYSSTGSLGTGIVIAPPEVVSTLFCFSSGL</sequence>
<feature type="non-terminal residue" evidence="1">
    <location>
        <position position="34"/>
    </location>
</feature>
<protein>
    <submittedName>
        <fullName evidence="1">Uncharacterized protein</fullName>
    </submittedName>
</protein>
<evidence type="ECO:0000313" key="2">
    <source>
        <dbReference type="Proteomes" id="UP001057375"/>
    </source>
</evidence>
<comment type="caution">
    <text evidence="1">The sequence shown here is derived from an EMBL/GenBank/DDBJ whole genome shotgun (WGS) entry which is preliminary data.</text>
</comment>
<proteinExistence type="predicted"/>